<comment type="caution">
    <text evidence="1">The sequence shown here is derived from an EMBL/GenBank/DDBJ whole genome shotgun (WGS) entry which is preliminary data.</text>
</comment>
<name>A0ACC1TH13_9AGAR</name>
<proteinExistence type="predicted"/>
<gene>
    <name evidence="1" type="ORF">F5876DRAFT_83864</name>
</gene>
<protein>
    <submittedName>
        <fullName evidence="1">Uncharacterized protein</fullName>
    </submittedName>
</protein>
<accession>A0ACC1TH13</accession>
<sequence>MNPTLYSGEDSARYHNRNIYLHSNHFELTTPKQPNHLVARLVLPSTGPQRTTRRVSRASPYQNRSPSPDPRFYNRSSPELSSPTSGNSGPSNVVHMQRVYHQSHTSPGVNNGEGDEHDRDSSIGIVDDNSELGDPRIPKPAGEVSKPGRGGYNLQNALNWPGNRFINIKKFIDKAVEENLDTTKPFTKQLPSKIKEVQTIASKKYRCLNDYRDNWVTNDFIKCHLKYRKQGIQKERLGEEAQKARGEAVEARRRVKELEKELKVMKKKPSSQS</sequence>
<dbReference type="Proteomes" id="UP001163835">
    <property type="component" value="Unassembled WGS sequence"/>
</dbReference>
<keyword evidence="2" id="KW-1185">Reference proteome</keyword>
<dbReference type="EMBL" id="MU796360">
    <property type="protein sequence ID" value="KAJ3804054.1"/>
    <property type="molecule type" value="Genomic_DNA"/>
</dbReference>
<organism evidence="1 2">
    <name type="scientific">Lentinula aff. lateritia</name>
    <dbReference type="NCBI Taxonomy" id="2804960"/>
    <lineage>
        <taxon>Eukaryota</taxon>
        <taxon>Fungi</taxon>
        <taxon>Dikarya</taxon>
        <taxon>Basidiomycota</taxon>
        <taxon>Agaricomycotina</taxon>
        <taxon>Agaricomycetes</taxon>
        <taxon>Agaricomycetidae</taxon>
        <taxon>Agaricales</taxon>
        <taxon>Marasmiineae</taxon>
        <taxon>Omphalotaceae</taxon>
        <taxon>Lentinula</taxon>
    </lineage>
</organism>
<evidence type="ECO:0000313" key="2">
    <source>
        <dbReference type="Proteomes" id="UP001163835"/>
    </source>
</evidence>
<evidence type="ECO:0000313" key="1">
    <source>
        <dbReference type="EMBL" id="KAJ3804054.1"/>
    </source>
</evidence>
<reference evidence="1" key="1">
    <citation type="submission" date="2022-09" db="EMBL/GenBank/DDBJ databases">
        <title>A Global Phylogenomic Analysis of the Shiitake Genus Lentinula.</title>
        <authorList>
            <consortium name="DOE Joint Genome Institute"/>
            <person name="Sierra-Patev S."/>
            <person name="Min B."/>
            <person name="Naranjo-Ortiz M."/>
            <person name="Looney B."/>
            <person name="Konkel Z."/>
            <person name="Slot J.C."/>
            <person name="Sakamoto Y."/>
            <person name="Steenwyk J.L."/>
            <person name="Rokas A."/>
            <person name="Carro J."/>
            <person name="Camarero S."/>
            <person name="Ferreira P."/>
            <person name="Molpeceres G."/>
            <person name="Ruiz-Duenas F.J."/>
            <person name="Serrano A."/>
            <person name="Henrissat B."/>
            <person name="Drula E."/>
            <person name="Hughes K.W."/>
            <person name="Mata J.L."/>
            <person name="Ishikawa N.K."/>
            <person name="Vargas-Isla R."/>
            <person name="Ushijima S."/>
            <person name="Smith C.A."/>
            <person name="Ahrendt S."/>
            <person name="Andreopoulos W."/>
            <person name="He G."/>
            <person name="Labutti K."/>
            <person name="Lipzen A."/>
            <person name="Ng V."/>
            <person name="Riley R."/>
            <person name="Sandor L."/>
            <person name="Barry K."/>
            <person name="Martinez A.T."/>
            <person name="Xiao Y."/>
            <person name="Gibbons J.G."/>
            <person name="Terashima K."/>
            <person name="Grigoriev I.V."/>
            <person name="Hibbett D.S."/>
        </authorList>
    </citation>
    <scope>NUCLEOTIDE SEQUENCE</scope>
    <source>
        <strain evidence="1">TMI1499</strain>
    </source>
</reference>